<evidence type="ECO:0000256" key="3">
    <source>
        <dbReference type="ARBA" id="ARBA00022989"/>
    </source>
</evidence>
<feature type="transmembrane region" description="Helical" evidence="5">
    <location>
        <begin position="12"/>
        <end position="33"/>
    </location>
</feature>
<evidence type="ECO:0000256" key="2">
    <source>
        <dbReference type="ARBA" id="ARBA00022692"/>
    </source>
</evidence>
<dbReference type="EMBL" id="FQXI01000010">
    <property type="protein sequence ID" value="SHH47190.1"/>
    <property type="molecule type" value="Genomic_DNA"/>
</dbReference>
<keyword evidence="4 5" id="KW-0472">Membrane</keyword>
<evidence type="ECO:0000256" key="4">
    <source>
        <dbReference type="ARBA" id="ARBA00023136"/>
    </source>
</evidence>
<evidence type="ECO:0000313" key="7">
    <source>
        <dbReference type="EMBL" id="SHH47190.1"/>
    </source>
</evidence>
<dbReference type="OrthoDB" id="9981372at2"/>
<organism evidence="7 8">
    <name type="scientific">Anaerosphaera aminiphila DSM 21120</name>
    <dbReference type="NCBI Taxonomy" id="1120995"/>
    <lineage>
        <taxon>Bacteria</taxon>
        <taxon>Bacillati</taxon>
        <taxon>Bacillota</taxon>
        <taxon>Tissierellia</taxon>
        <taxon>Tissierellales</taxon>
        <taxon>Peptoniphilaceae</taxon>
        <taxon>Anaerosphaera</taxon>
    </lineage>
</organism>
<evidence type="ECO:0000259" key="6">
    <source>
        <dbReference type="Pfam" id="PF12698"/>
    </source>
</evidence>
<reference evidence="7 8" key="1">
    <citation type="submission" date="2016-11" db="EMBL/GenBank/DDBJ databases">
        <authorList>
            <person name="Jaros S."/>
            <person name="Januszkiewicz K."/>
            <person name="Wedrychowicz H."/>
        </authorList>
    </citation>
    <scope>NUCLEOTIDE SEQUENCE [LARGE SCALE GENOMIC DNA]</scope>
    <source>
        <strain evidence="7 8">DSM 21120</strain>
    </source>
</reference>
<dbReference type="InterPro" id="IPR013525">
    <property type="entry name" value="ABC2_TM"/>
</dbReference>
<accession>A0A1M5T995</accession>
<dbReference type="Pfam" id="PF12698">
    <property type="entry name" value="ABC2_membrane_3"/>
    <property type="match status" value="1"/>
</dbReference>
<feature type="domain" description="ABC-2 type transporter transmembrane" evidence="6">
    <location>
        <begin position="14"/>
        <end position="351"/>
    </location>
</feature>
<feature type="transmembrane region" description="Helical" evidence="5">
    <location>
        <begin position="227"/>
        <end position="250"/>
    </location>
</feature>
<keyword evidence="3 5" id="KW-1133">Transmembrane helix</keyword>
<keyword evidence="2 5" id="KW-0812">Transmembrane</keyword>
<dbReference type="GO" id="GO:0140359">
    <property type="term" value="F:ABC-type transporter activity"/>
    <property type="evidence" value="ECO:0007669"/>
    <property type="project" value="InterPro"/>
</dbReference>
<feature type="transmembrane region" description="Helical" evidence="5">
    <location>
        <begin position="188"/>
        <end position="207"/>
    </location>
</feature>
<dbReference type="RefSeq" id="WP_073184994.1">
    <property type="nucleotide sequence ID" value="NZ_FQXI01000010.1"/>
</dbReference>
<feature type="transmembrane region" description="Helical" evidence="5">
    <location>
        <begin position="262"/>
        <end position="285"/>
    </location>
</feature>
<keyword evidence="8" id="KW-1185">Reference proteome</keyword>
<evidence type="ECO:0000256" key="1">
    <source>
        <dbReference type="ARBA" id="ARBA00004141"/>
    </source>
</evidence>
<feature type="transmembrane region" description="Helical" evidence="5">
    <location>
        <begin position="292"/>
        <end position="310"/>
    </location>
</feature>
<protein>
    <submittedName>
        <fullName evidence="7">ABC-2 family transporter protein</fullName>
    </submittedName>
</protein>
<feature type="transmembrane region" description="Helical" evidence="5">
    <location>
        <begin position="336"/>
        <end position="356"/>
    </location>
</feature>
<proteinExistence type="predicted"/>
<dbReference type="Proteomes" id="UP000184032">
    <property type="component" value="Unassembled WGS sequence"/>
</dbReference>
<sequence length="362" mass="41488">MKYFLYNFKKKIKLLPIICALMPIIMGIFYISLSTSAEKISVDIYFKDNDYKNNFLLNIINQTDSTKSSIKINKSVDFEESLNNLHKNKINILIDVPSKFYNSIISGENKPATIYFAENSQLVKGSFKSLISSAEEMLSDAQTNIYISDNIKDLNRDTRNLSLNKVFLNSILNREDNFKIEVVEKSNLVLSIIYILLLIFSIVFVALKDNNYYNNISFLKVKGHSPYLIELSDIVSSTLILSFIGTFLLFLIDFKLKNTLSFYNFFGVLSISIFISSLNSLLLNILNNSKTIFITLLIIIFNIFCSNLIIPKSIFPKTVLQIISILPMGLVQNFNIFNLISIFIYSILLLALSLNFTRRKFI</sequence>
<comment type="subcellular location">
    <subcellularLocation>
        <location evidence="1">Membrane</location>
        <topology evidence="1">Multi-pass membrane protein</topology>
    </subcellularLocation>
</comment>
<dbReference type="STRING" id="1120995.SAMN02745245_01396"/>
<name>A0A1M5T995_9FIRM</name>
<evidence type="ECO:0000256" key="5">
    <source>
        <dbReference type="SAM" id="Phobius"/>
    </source>
</evidence>
<dbReference type="GO" id="GO:0016020">
    <property type="term" value="C:membrane"/>
    <property type="evidence" value="ECO:0007669"/>
    <property type="project" value="UniProtKB-SubCell"/>
</dbReference>
<gene>
    <name evidence="7" type="ORF">SAMN02745245_01396</name>
</gene>
<evidence type="ECO:0000313" key="8">
    <source>
        <dbReference type="Proteomes" id="UP000184032"/>
    </source>
</evidence>
<dbReference type="AlphaFoldDB" id="A0A1M5T995"/>